<evidence type="ECO:0000313" key="3">
    <source>
        <dbReference type="Proteomes" id="UP000800035"/>
    </source>
</evidence>
<dbReference type="Proteomes" id="UP000800035">
    <property type="component" value="Unassembled WGS sequence"/>
</dbReference>
<gene>
    <name evidence="2" type="ORF">CC80DRAFT_550034</name>
</gene>
<feature type="region of interest" description="Disordered" evidence="1">
    <location>
        <begin position="252"/>
        <end position="305"/>
    </location>
</feature>
<feature type="compositionally biased region" description="Basic residues" evidence="1">
    <location>
        <begin position="47"/>
        <end position="57"/>
    </location>
</feature>
<evidence type="ECO:0000256" key="1">
    <source>
        <dbReference type="SAM" id="MobiDB-lite"/>
    </source>
</evidence>
<name>A0A6A5TSA0_9PLEO</name>
<accession>A0A6A5TSA0</accession>
<proteinExistence type="predicted"/>
<reference evidence="2" key="1">
    <citation type="journal article" date="2020" name="Stud. Mycol.">
        <title>101 Dothideomycetes genomes: a test case for predicting lifestyles and emergence of pathogens.</title>
        <authorList>
            <person name="Haridas S."/>
            <person name="Albert R."/>
            <person name="Binder M."/>
            <person name="Bloem J."/>
            <person name="Labutti K."/>
            <person name="Salamov A."/>
            <person name="Andreopoulos B."/>
            <person name="Baker S."/>
            <person name="Barry K."/>
            <person name="Bills G."/>
            <person name="Bluhm B."/>
            <person name="Cannon C."/>
            <person name="Castanera R."/>
            <person name="Culley D."/>
            <person name="Daum C."/>
            <person name="Ezra D."/>
            <person name="Gonzalez J."/>
            <person name="Henrissat B."/>
            <person name="Kuo A."/>
            <person name="Liang C."/>
            <person name="Lipzen A."/>
            <person name="Lutzoni F."/>
            <person name="Magnuson J."/>
            <person name="Mondo S."/>
            <person name="Nolan M."/>
            <person name="Ohm R."/>
            <person name="Pangilinan J."/>
            <person name="Park H.-J."/>
            <person name="Ramirez L."/>
            <person name="Alfaro M."/>
            <person name="Sun H."/>
            <person name="Tritt A."/>
            <person name="Yoshinaga Y."/>
            <person name="Zwiers L.-H."/>
            <person name="Turgeon B."/>
            <person name="Goodwin S."/>
            <person name="Spatafora J."/>
            <person name="Crous P."/>
            <person name="Grigoriev I."/>
        </authorList>
    </citation>
    <scope>NUCLEOTIDE SEQUENCE</scope>
    <source>
        <strain evidence="2">CBS 675.92</strain>
    </source>
</reference>
<feature type="region of interest" description="Disordered" evidence="1">
    <location>
        <begin position="203"/>
        <end position="223"/>
    </location>
</feature>
<feature type="region of interest" description="Disordered" evidence="1">
    <location>
        <begin position="1"/>
        <end position="161"/>
    </location>
</feature>
<keyword evidence="3" id="KW-1185">Reference proteome</keyword>
<evidence type="ECO:0000313" key="2">
    <source>
        <dbReference type="EMBL" id="KAF1954860.1"/>
    </source>
</evidence>
<sequence>MSSSNNANREIIPYPKYEPDSDSNSVESYDGNILEDIHSGSKTPSPKPKKNRKSRKRTKEESPEDFGSRTYSPRHRERAKAAKGYTDRYFQGESRDFSDSSQYEQSRASPSPDYEFDEPSDIDGYGESYPDDRAKMYDKDPYRSDNSARNSRPKSHKKCSDEYLKYKLRKNFRGHVDAEVYEKPAHASRDSVPFTNERDLRYSNESFGLEPESTAYTSSNLPEIDPRYSARYHSWPRRDDRSFPQAQMYATGEAPPLRADPYPYYEHEDSNHTSNYSKRLFSMQFRPHPRDRHRPKTEREEEVRKAMETGDVWRSVWKKRMDGEDFVESLREESARQPPEWW</sequence>
<feature type="compositionally biased region" description="Basic residues" evidence="1">
    <location>
        <begin position="287"/>
        <end position="296"/>
    </location>
</feature>
<organism evidence="2 3">
    <name type="scientific">Byssothecium circinans</name>
    <dbReference type="NCBI Taxonomy" id="147558"/>
    <lineage>
        <taxon>Eukaryota</taxon>
        <taxon>Fungi</taxon>
        <taxon>Dikarya</taxon>
        <taxon>Ascomycota</taxon>
        <taxon>Pezizomycotina</taxon>
        <taxon>Dothideomycetes</taxon>
        <taxon>Pleosporomycetidae</taxon>
        <taxon>Pleosporales</taxon>
        <taxon>Massarineae</taxon>
        <taxon>Massarinaceae</taxon>
        <taxon>Byssothecium</taxon>
    </lineage>
</organism>
<feature type="compositionally biased region" description="Basic and acidic residues" evidence="1">
    <location>
        <begin position="130"/>
        <end position="143"/>
    </location>
</feature>
<feature type="compositionally biased region" description="Polar residues" evidence="1">
    <location>
        <begin position="99"/>
        <end position="109"/>
    </location>
</feature>
<dbReference type="AlphaFoldDB" id="A0A6A5TSA0"/>
<protein>
    <submittedName>
        <fullName evidence="2">Uncharacterized protein</fullName>
    </submittedName>
</protein>
<dbReference type="EMBL" id="ML976997">
    <property type="protein sequence ID" value="KAF1954860.1"/>
    <property type="molecule type" value="Genomic_DNA"/>
</dbReference>